<sequence>MVRRYLLVLLRLMFLLIYWIGSCYGSSHTQVFNVKPKSQGLPQSFYSYLPKAMPIPPSGPSRKHNGIEIERSLGKP</sequence>
<evidence type="ECO:0000313" key="4">
    <source>
        <dbReference type="Proteomes" id="UP000188354"/>
    </source>
</evidence>
<keyword evidence="2" id="KW-0732">Signal</keyword>
<feature type="region of interest" description="Disordered" evidence="1">
    <location>
        <begin position="56"/>
        <end position="76"/>
    </location>
</feature>
<dbReference type="EMBL" id="CM007367">
    <property type="protein sequence ID" value="OIW07821.1"/>
    <property type="molecule type" value="Genomic_DNA"/>
</dbReference>
<name>A0A1J7I195_LUPAN</name>
<evidence type="ECO:0000256" key="2">
    <source>
        <dbReference type="SAM" id="SignalP"/>
    </source>
</evidence>
<dbReference type="OMA" id="TTHQHYW"/>
<organism evidence="3 4">
    <name type="scientific">Lupinus angustifolius</name>
    <name type="common">Narrow-leaved blue lupine</name>
    <dbReference type="NCBI Taxonomy" id="3871"/>
    <lineage>
        <taxon>Eukaryota</taxon>
        <taxon>Viridiplantae</taxon>
        <taxon>Streptophyta</taxon>
        <taxon>Embryophyta</taxon>
        <taxon>Tracheophyta</taxon>
        <taxon>Spermatophyta</taxon>
        <taxon>Magnoliopsida</taxon>
        <taxon>eudicotyledons</taxon>
        <taxon>Gunneridae</taxon>
        <taxon>Pentapetalae</taxon>
        <taxon>rosids</taxon>
        <taxon>fabids</taxon>
        <taxon>Fabales</taxon>
        <taxon>Fabaceae</taxon>
        <taxon>Papilionoideae</taxon>
        <taxon>50 kb inversion clade</taxon>
        <taxon>genistoids sensu lato</taxon>
        <taxon>core genistoids</taxon>
        <taxon>Genisteae</taxon>
        <taxon>Lupinus</taxon>
    </lineage>
</organism>
<dbReference type="PROSITE" id="PS51257">
    <property type="entry name" value="PROKAR_LIPOPROTEIN"/>
    <property type="match status" value="1"/>
</dbReference>
<feature type="signal peptide" evidence="2">
    <location>
        <begin position="1"/>
        <end position="25"/>
    </location>
</feature>
<evidence type="ECO:0000313" key="3">
    <source>
        <dbReference type="EMBL" id="OIW07821.1"/>
    </source>
</evidence>
<protein>
    <submittedName>
        <fullName evidence="3">Uncharacterized protein</fullName>
    </submittedName>
</protein>
<feature type="compositionally biased region" description="Basic and acidic residues" evidence="1">
    <location>
        <begin position="65"/>
        <end position="76"/>
    </location>
</feature>
<gene>
    <name evidence="3" type="ORF">TanjilG_32677</name>
</gene>
<dbReference type="Proteomes" id="UP000188354">
    <property type="component" value="Chromosome LG07"/>
</dbReference>
<accession>A0A1J7I195</accession>
<reference evidence="3 4" key="1">
    <citation type="journal article" date="2017" name="Plant Biotechnol. J.">
        <title>A comprehensive draft genome sequence for lupin (Lupinus angustifolius), an emerging health food: insights into plant-microbe interactions and legume evolution.</title>
        <authorList>
            <person name="Hane J.K."/>
            <person name="Ming Y."/>
            <person name="Kamphuis L.G."/>
            <person name="Nelson M.N."/>
            <person name="Garg G."/>
            <person name="Atkins C.A."/>
            <person name="Bayer P.E."/>
            <person name="Bravo A."/>
            <person name="Bringans S."/>
            <person name="Cannon S."/>
            <person name="Edwards D."/>
            <person name="Foley R."/>
            <person name="Gao L.L."/>
            <person name="Harrison M.J."/>
            <person name="Huang W."/>
            <person name="Hurgobin B."/>
            <person name="Li S."/>
            <person name="Liu C.W."/>
            <person name="McGrath A."/>
            <person name="Morahan G."/>
            <person name="Murray J."/>
            <person name="Weller J."/>
            <person name="Jian J."/>
            <person name="Singh K.B."/>
        </authorList>
    </citation>
    <scope>NUCLEOTIDE SEQUENCE [LARGE SCALE GENOMIC DNA]</scope>
    <source>
        <strain evidence="4">cv. Tanjil</strain>
        <tissue evidence="3">Whole plant</tissue>
    </source>
</reference>
<dbReference type="Gramene" id="OIW07821">
    <property type="protein sequence ID" value="OIW07821"/>
    <property type="gene ID" value="TanjilG_32677"/>
</dbReference>
<proteinExistence type="predicted"/>
<keyword evidence="4" id="KW-1185">Reference proteome</keyword>
<evidence type="ECO:0000256" key="1">
    <source>
        <dbReference type="SAM" id="MobiDB-lite"/>
    </source>
</evidence>
<dbReference type="AlphaFoldDB" id="A0A1J7I195"/>
<feature type="chain" id="PRO_5012340033" evidence="2">
    <location>
        <begin position="26"/>
        <end position="76"/>
    </location>
</feature>